<dbReference type="Proteomes" id="UP000186736">
    <property type="component" value="Unassembled WGS sequence"/>
</dbReference>
<evidence type="ECO:0000313" key="1">
    <source>
        <dbReference type="EMBL" id="OLS58843.1"/>
    </source>
</evidence>
<dbReference type="EMBL" id="MKZO01000079">
    <property type="protein sequence ID" value="OLS58843.1"/>
    <property type="molecule type" value="Genomic_DNA"/>
</dbReference>
<name>A0A1Q9QUK7_PSEPU</name>
<organism evidence="1 2">
    <name type="scientific">Pseudomonas putida</name>
    <name type="common">Arthrobacter siderocapsulatus</name>
    <dbReference type="NCBI Taxonomy" id="303"/>
    <lineage>
        <taxon>Bacteria</taxon>
        <taxon>Pseudomonadati</taxon>
        <taxon>Pseudomonadota</taxon>
        <taxon>Gammaproteobacteria</taxon>
        <taxon>Pseudomonadales</taxon>
        <taxon>Pseudomonadaceae</taxon>
        <taxon>Pseudomonas</taxon>
    </lineage>
</organism>
<evidence type="ECO:0000313" key="2">
    <source>
        <dbReference type="Proteomes" id="UP000186736"/>
    </source>
</evidence>
<protein>
    <submittedName>
        <fullName evidence="1">Uncharacterized protein</fullName>
    </submittedName>
</protein>
<sequence>MDISTSRFTTEVSPVLSVTQELSCFEKDV</sequence>
<accession>A0A1Q9QUK7</accession>
<comment type="caution">
    <text evidence="1">The sequence shown here is derived from an EMBL/GenBank/DDBJ whole genome shotgun (WGS) entry which is preliminary data.</text>
</comment>
<proteinExistence type="predicted"/>
<dbReference type="AlphaFoldDB" id="A0A1Q9QUK7"/>
<gene>
    <name evidence="1" type="ORF">PSEMO_62040</name>
</gene>
<reference evidence="1 2" key="1">
    <citation type="submission" date="2016-10" db="EMBL/GenBank/DDBJ databases">
        <title>Genome Sequence of Pseudomonas putida GM4FR.</title>
        <authorList>
            <person name="Poehlein A."/>
            <person name="Wemheuer F."/>
            <person name="Hollensteiner J."/>
            <person name="Wemheuer B."/>
        </authorList>
    </citation>
    <scope>NUCLEOTIDE SEQUENCE [LARGE SCALE GENOMIC DNA]</scope>
    <source>
        <strain evidence="1 2">GM4FR</strain>
    </source>
</reference>